<dbReference type="EMBL" id="CH474008">
    <property type="protein sequence ID" value="EDL90382.1"/>
    <property type="molecule type" value="Genomic_DNA"/>
</dbReference>
<name>A6JYX1_RAT</name>
<evidence type="ECO:0000313" key="3">
    <source>
        <dbReference type="Proteomes" id="UP000234681"/>
    </source>
</evidence>
<feature type="chain" id="PRO_5039899703" evidence="1">
    <location>
        <begin position="21"/>
        <end position="93"/>
    </location>
</feature>
<reference evidence="2 3" key="1">
    <citation type="submission" date="2005-09" db="EMBL/GenBank/DDBJ databases">
        <authorList>
            <person name="Mural R.J."/>
            <person name="Li P.W."/>
            <person name="Adams M.D."/>
            <person name="Amanatides P.G."/>
            <person name="Baden-Tillson H."/>
            <person name="Barnstead M."/>
            <person name="Chin S.H."/>
            <person name="Dew I."/>
            <person name="Evans C.A."/>
            <person name="Ferriera S."/>
            <person name="Flanigan M."/>
            <person name="Fosler C."/>
            <person name="Glodek A."/>
            <person name="Gu Z."/>
            <person name="Holt R.A."/>
            <person name="Jennings D."/>
            <person name="Kraft C.L."/>
            <person name="Lu F."/>
            <person name="Nguyen T."/>
            <person name="Nusskern D.R."/>
            <person name="Pfannkoch C.M."/>
            <person name="Sitter C."/>
            <person name="Sutton G.G."/>
            <person name="Venter J.C."/>
            <person name="Wang Z."/>
            <person name="Woodage T."/>
            <person name="Zheng X.H."/>
            <person name="Zhong F."/>
        </authorList>
    </citation>
    <scope>NUCLEOTIDE SEQUENCE [LARGE SCALE GENOMIC DNA]</scope>
    <source>
        <strain>BN</strain>
        <strain evidence="3">Sprague-Dawley</strain>
    </source>
</reference>
<protein>
    <submittedName>
        <fullName evidence="2">RAB3B, member RAS oncogene family, isoform CRA_a</fullName>
    </submittedName>
</protein>
<organism evidence="2 3">
    <name type="scientific">Rattus norvegicus</name>
    <name type="common">Rat</name>
    <dbReference type="NCBI Taxonomy" id="10116"/>
    <lineage>
        <taxon>Eukaryota</taxon>
        <taxon>Metazoa</taxon>
        <taxon>Chordata</taxon>
        <taxon>Craniata</taxon>
        <taxon>Vertebrata</taxon>
        <taxon>Euteleostomi</taxon>
        <taxon>Mammalia</taxon>
        <taxon>Eutheria</taxon>
        <taxon>Euarchontoglires</taxon>
        <taxon>Glires</taxon>
        <taxon>Rodentia</taxon>
        <taxon>Myomorpha</taxon>
        <taxon>Muroidea</taxon>
        <taxon>Muridae</taxon>
        <taxon>Murinae</taxon>
        <taxon>Rattus</taxon>
    </lineage>
</organism>
<evidence type="ECO:0000313" key="4">
    <source>
        <dbReference type="RGD" id="620922"/>
    </source>
</evidence>
<accession>A6JYX1</accession>
<dbReference type="AlphaFoldDB" id="A6JYX1"/>
<dbReference type="Proteomes" id="UP000234681">
    <property type="component" value="Chromosome 5"/>
</dbReference>
<evidence type="ECO:0000313" key="2">
    <source>
        <dbReference type="EMBL" id="EDL90382.1"/>
    </source>
</evidence>
<sequence>MSCPLLLCFSLLLSAPRTPSQLSSLPAPVVLCRRPQLQILTAGYCVGEDSSYNRKLPLRKEVQHRDLERTFSALKIKFPSFTKIQLPHALLRG</sequence>
<gene>
    <name evidence="2 4" type="primary">Rab3b</name>
    <name evidence="2" type="ORF">rCG_50480</name>
</gene>
<proteinExistence type="predicted"/>
<dbReference type="RGD" id="620922">
    <property type="gene designation" value="Rab3b"/>
</dbReference>
<evidence type="ECO:0000256" key="1">
    <source>
        <dbReference type="SAM" id="SignalP"/>
    </source>
</evidence>
<keyword evidence="1" id="KW-0732">Signal</keyword>
<feature type="signal peptide" evidence="1">
    <location>
        <begin position="1"/>
        <end position="20"/>
    </location>
</feature>